<evidence type="ECO:0000256" key="1">
    <source>
        <dbReference type="SAM" id="MobiDB-lite"/>
    </source>
</evidence>
<comment type="caution">
    <text evidence="2">The sequence shown here is derived from an EMBL/GenBank/DDBJ whole genome shotgun (WGS) entry which is preliminary data.</text>
</comment>
<dbReference type="EMBL" id="BMAT01012013">
    <property type="protein sequence ID" value="GFR83563.1"/>
    <property type="molecule type" value="Genomic_DNA"/>
</dbReference>
<protein>
    <submittedName>
        <fullName evidence="2">Reverse transcriptase</fullName>
    </submittedName>
</protein>
<gene>
    <name evidence="2" type="ORF">ElyMa_005978500</name>
</gene>
<dbReference type="AlphaFoldDB" id="A0AAV4GDI2"/>
<keyword evidence="2" id="KW-0695">RNA-directed DNA polymerase</keyword>
<dbReference type="Proteomes" id="UP000762676">
    <property type="component" value="Unassembled WGS sequence"/>
</dbReference>
<keyword evidence="2" id="KW-0548">Nucleotidyltransferase</keyword>
<reference evidence="2 3" key="1">
    <citation type="journal article" date="2021" name="Elife">
        <title>Chloroplast acquisition without the gene transfer in kleptoplastic sea slugs, Plakobranchus ocellatus.</title>
        <authorList>
            <person name="Maeda T."/>
            <person name="Takahashi S."/>
            <person name="Yoshida T."/>
            <person name="Shimamura S."/>
            <person name="Takaki Y."/>
            <person name="Nagai Y."/>
            <person name="Toyoda A."/>
            <person name="Suzuki Y."/>
            <person name="Arimoto A."/>
            <person name="Ishii H."/>
            <person name="Satoh N."/>
            <person name="Nishiyama T."/>
            <person name="Hasebe M."/>
            <person name="Maruyama T."/>
            <person name="Minagawa J."/>
            <person name="Obokata J."/>
            <person name="Shigenobu S."/>
        </authorList>
    </citation>
    <scope>NUCLEOTIDE SEQUENCE [LARGE SCALE GENOMIC DNA]</scope>
</reference>
<organism evidence="2 3">
    <name type="scientific">Elysia marginata</name>
    <dbReference type="NCBI Taxonomy" id="1093978"/>
    <lineage>
        <taxon>Eukaryota</taxon>
        <taxon>Metazoa</taxon>
        <taxon>Spiralia</taxon>
        <taxon>Lophotrochozoa</taxon>
        <taxon>Mollusca</taxon>
        <taxon>Gastropoda</taxon>
        <taxon>Heterobranchia</taxon>
        <taxon>Euthyneura</taxon>
        <taxon>Panpulmonata</taxon>
        <taxon>Sacoglossa</taxon>
        <taxon>Placobranchoidea</taxon>
        <taxon>Plakobranchidae</taxon>
        <taxon>Elysia</taxon>
    </lineage>
</organism>
<accession>A0AAV4GDI2</accession>
<proteinExistence type="predicted"/>
<evidence type="ECO:0000313" key="2">
    <source>
        <dbReference type="EMBL" id="GFR83563.1"/>
    </source>
</evidence>
<evidence type="ECO:0000313" key="3">
    <source>
        <dbReference type="Proteomes" id="UP000762676"/>
    </source>
</evidence>
<feature type="region of interest" description="Disordered" evidence="1">
    <location>
        <begin position="7"/>
        <end position="26"/>
    </location>
</feature>
<sequence>MHILQMCAESSTQKRHGTSTTTSTRRKSFLEGCDDWVVSTNLTEWDKTSNAIRRTTLGPDILVHSIQHNSSPWRNKWYHNESRMEQAHTYKKGQYLAKELEKSGYTAPKP</sequence>
<name>A0AAV4GDI2_9GAST</name>
<keyword evidence="3" id="KW-1185">Reference proteome</keyword>
<dbReference type="GO" id="GO:0003964">
    <property type="term" value="F:RNA-directed DNA polymerase activity"/>
    <property type="evidence" value="ECO:0007669"/>
    <property type="project" value="UniProtKB-KW"/>
</dbReference>
<keyword evidence="2" id="KW-0808">Transferase</keyword>